<reference evidence="1" key="1">
    <citation type="submission" date="2020-03" db="EMBL/GenBank/DDBJ databases">
        <title>The deep terrestrial virosphere.</title>
        <authorList>
            <person name="Holmfeldt K."/>
            <person name="Nilsson E."/>
            <person name="Simone D."/>
            <person name="Lopez-Fernandez M."/>
            <person name="Wu X."/>
            <person name="de Brujin I."/>
            <person name="Lundin D."/>
            <person name="Andersson A."/>
            <person name="Bertilsson S."/>
            <person name="Dopson M."/>
        </authorList>
    </citation>
    <scope>NUCLEOTIDE SEQUENCE</scope>
    <source>
        <strain evidence="1">MM171B02622</strain>
    </source>
</reference>
<dbReference type="AlphaFoldDB" id="A0A6M3X5X1"/>
<evidence type="ECO:0000313" key="1">
    <source>
        <dbReference type="EMBL" id="QJH93069.1"/>
    </source>
</evidence>
<gene>
    <name evidence="1" type="ORF">MM171B02622_0008</name>
</gene>
<sequence>MADVIDMPGVKIFEGSEQERVQKFMEGVERLGKQFDCALVPEVRIVGSNVVSNIIAVAKARLPKGKTDPDMN</sequence>
<name>A0A6M3X5X1_9ZZZZ</name>
<dbReference type="EMBL" id="MT143943">
    <property type="protein sequence ID" value="QJH93069.1"/>
    <property type="molecule type" value="Genomic_DNA"/>
</dbReference>
<accession>A0A6M3X5X1</accession>
<organism evidence="1">
    <name type="scientific">viral metagenome</name>
    <dbReference type="NCBI Taxonomy" id="1070528"/>
    <lineage>
        <taxon>unclassified sequences</taxon>
        <taxon>metagenomes</taxon>
        <taxon>organismal metagenomes</taxon>
    </lineage>
</organism>
<proteinExistence type="predicted"/>
<protein>
    <submittedName>
        <fullName evidence="1">Uncharacterized protein</fullName>
    </submittedName>
</protein>